<dbReference type="SUPFAM" id="SSF51126">
    <property type="entry name" value="Pectin lyase-like"/>
    <property type="match status" value="1"/>
</dbReference>
<proteinExistence type="predicted"/>
<evidence type="ECO:0000313" key="1">
    <source>
        <dbReference type="EMBL" id="PIP39510.1"/>
    </source>
</evidence>
<dbReference type="InterPro" id="IPR011050">
    <property type="entry name" value="Pectin_lyase_fold/virulence"/>
</dbReference>
<name>A0A2H0A3W9_9BACT</name>
<protein>
    <submittedName>
        <fullName evidence="1">Uncharacterized protein</fullName>
    </submittedName>
</protein>
<dbReference type="Proteomes" id="UP000231067">
    <property type="component" value="Unassembled WGS sequence"/>
</dbReference>
<dbReference type="Gene3D" id="2.160.20.10">
    <property type="entry name" value="Single-stranded right-handed beta-helix, Pectin lyase-like"/>
    <property type="match status" value="1"/>
</dbReference>
<dbReference type="EMBL" id="PCSH01000166">
    <property type="protein sequence ID" value="PIP39510.1"/>
    <property type="molecule type" value="Genomic_DNA"/>
</dbReference>
<sequence length="111" mass="11195">MKRVLGVVGVLMGLVVWGNGFAMAANVDVRNASGSFIGGYATIQAGINACPSGGVVSVSAGTYMEAIYIDKQIALVGVGMPVIDASNLGTNTSTATVTFSNSNYGAFSPII</sequence>
<accession>A0A2H0A3W9</accession>
<dbReference type="InterPro" id="IPR012334">
    <property type="entry name" value="Pectin_lyas_fold"/>
</dbReference>
<reference evidence="1 2" key="1">
    <citation type="submission" date="2017-09" db="EMBL/GenBank/DDBJ databases">
        <title>Depth-based differentiation of microbial function through sediment-hosted aquifers and enrichment of novel symbionts in the deep terrestrial subsurface.</title>
        <authorList>
            <person name="Probst A.J."/>
            <person name="Ladd B."/>
            <person name="Jarett J.K."/>
            <person name="Geller-Mcgrath D.E."/>
            <person name="Sieber C.M."/>
            <person name="Emerson J.B."/>
            <person name="Anantharaman K."/>
            <person name="Thomas B.C."/>
            <person name="Malmstrom R."/>
            <person name="Stieglmeier M."/>
            <person name="Klingl A."/>
            <person name="Woyke T."/>
            <person name="Ryan C.M."/>
            <person name="Banfield J.F."/>
        </authorList>
    </citation>
    <scope>NUCLEOTIDE SEQUENCE [LARGE SCALE GENOMIC DNA]</scope>
    <source>
        <strain evidence="1">CG23_combo_of_CG06-09_8_20_14_all_40_23</strain>
    </source>
</reference>
<dbReference type="AlphaFoldDB" id="A0A2H0A3W9"/>
<gene>
    <name evidence="1" type="ORF">COX18_09835</name>
</gene>
<comment type="caution">
    <text evidence="1">The sequence shown here is derived from an EMBL/GenBank/DDBJ whole genome shotgun (WGS) entry which is preliminary data.</text>
</comment>
<organism evidence="1 2">
    <name type="scientific">Candidatus Desantisbacteria bacterium CG23_combo_of_CG06-09_8_20_14_all_40_23</name>
    <dbReference type="NCBI Taxonomy" id="1974550"/>
    <lineage>
        <taxon>Bacteria</taxon>
        <taxon>Candidatus Desantisiibacteriota</taxon>
    </lineage>
</organism>
<evidence type="ECO:0000313" key="2">
    <source>
        <dbReference type="Proteomes" id="UP000231067"/>
    </source>
</evidence>